<dbReference type="InterPro" id="IPR036390">
    <property type="entry name" value="WH_DNA-bd_sf"/>
</dbReference>
<dbReference type="Gene3D" id="1.10.10.10">
    <property type="entry name" value="Winged helix-like DNA-binding domain superfamily/Winged helix DNA-binding domain"/>
    <property type="match status" value="1"/>
</dbReference>
<evidence type="ECO:0008006" key="4">
    <source>
        <dbReference type="Google" id="ProtNLM"/>
    </source>
</evidence>
<dbReference type="Pfam" id="PF02082">
    <property type="entry name" value="Rrf2"/>
    <property type="match status" value="1"/>
</dbReference>
<dbReference type="PANTHER" id="PTHR33221">
    <property type="entry name" value="WINGED HELIX-TURN-HELIX TRANSCRIPTIONAL REGULATOR, RRF2 FAMILY"/>
    <property type="match status" value="1"/>
</dbReference>
<reference evidence="2 3" key="1">
    <citation type="journal article" date="2016" name="Nat. Commun.">
        <title>Thousands of microbial genomes shed light on interconnected biogeochemical processes in an aquifer system.</title>
        <authorList>
            <person name="Anantharaman K."/>
            <person name="Brown C.T."/>
            <person name="Hug L.A."/>
            <person name="Sharon I."/>
            <person name="Castelle C.J."/>
            <person name="Probst A.J."/>
            <person name="Thomas B.C."/>
            <person name="Singh A."/>
            <person name="Wilkins M.J."/>
            <person name="Karaoz U."/>
            <person name="Brodie E.L."/>
            <person name="Williams K.H."/>
            <person name="Hubbard S.S."/>
            <person name="Banfield J.F."/>
        </authorList>
    </citation>
    <scope>NUCLEOTIDE SEQUENCE [LARGE SCALE GENOMIC DNA]</scope>
</reference>
<protein>
    <recommendedName>
        <fullName evidence="4">Rrf2 family transcriptional regulator</fullName>
    </recommendedName>
</protein>
<proteinExistence type="predicted"/>
<organism evidence="2 3">
    <name type="scientific">Candidatus Danuiimicrobium aquiferis</name>
    <dbReference type="NCBI Taxonomy" id="1801832"/>
    <lineage>
        <taxon>Bacteria</taxon>
        <taxon>Pseudomonadati</taxon>
        <taxon>Candidatus Omnitrophota</taxon>
        <taxon>Candidatus Danuiimicrobium</taxon>
    </lineage>
</organism>
<dbReference type="NCBIfam" id="TIGR00738">
    <property type="entry name" value="rrf2_super"/>
    <property type="match status" value="1"/>
</dbReference>
<dbReference type="EMBL" id="MHFR01000068">
    <property type="protein sequence ID" value="OGW95148.1"/>
    <property type="molecule type" value="Genomic_DNA"/>
</dbReference>
<dbReference type="AlphaFoldDB" id="A0A1G1KQH7"/>
<evidence type="ECO:0000256" key="1">
    <source>
        <dbReference type="ARBA" id="ARBA00023125"/>
    </source>
</evidence>
<dbReference type="SUPFAM" id="SSF46785">
    <property type="entry name" value="Winged helix' DNA-binding domain"/>
    <property type="match status" value="1"/>
</dbReference>
<dbReference type="Proteomes" id="UP000178187">
    <property type="component" value="Unassembled WGS sequence"/>
</dbReference>
<name>A0A1G1KQH7_9BACT</name>
<evidence type="ECO:0000313" key="2">
    <source>
        <dbReference type="EMBL" id="OGW95148.1"/>
    </source>
</evidence>
<gene>
    <name evidence="2" type="ORF">A3G33_04245</name>
</gene>
<comment type="caution">
    <text evidence="2">The sequence shown here is derived from an EMBL/GenBank/DDBJ whole genome shotgun (WGS) entry which is preliminary data.</text>
</comment>
<dbReference type="PANTHER" id="PTHR33221:SF5">
    <property type="entry name" value="HTH-TYPE TRANSCRIPTIONAL REGULATOR ISCR"/>
    <property type="match status" value="1"/>
</dbReference>
<sequence>MQIQDIAKNQDIPLRYLVQILIRLKSKGWVESVRGQSGGYRLKKRPDQISLGEVLRDIEGPVLPVVESTSSSKRMNVFNGTWRNVEKAINDVVNSVTFDDLRNKIKNEKNVPMYVI</sequence>
<accession>A0A1G1KQH7</accession>
<evidence type="ECO:0000313" key="3">
    <source>
        <dbReference type="Proteomes" id="UP000178187"/>
    </source>
</evidence>
<keyword evidence="1" id="KW-0238">DNA-binding</keyword>
<dbReference type="GO" id="GO:0003677">
    <property type="term" value="F:DNA binding"/>
    <property type="evidence" value="ECO:0007669"/>
    <property type="project" value="UniProtKB-KW"/>
</dbReference>
<dbReference type="GO" id="GO:0003700">
    <property type="term" value="F:DNA-binding transcription factor activity"/>
    <property type="evidence" value="ECO:0007669"/>
    <property type="project" value="TreeGrafter"/>
</dbReference>
<dbReference type="InterPro" id="IPR036388">
    <property type="entry name" value="WH-like_DNA-bd_sf"/>
</dbReference>
<dbReference type="PROSITE" id="PS51197">
    <property type="entry name" value="HTH_RRF2_2"/>
    <property type="match status" value="1"/>
</dbReference>
<dbReference type="InterPro" id="IPR000944">
    <property type="entry name" value="Tscrpt_reg_Rrf2"/>
</dbReference>
<dbReference type="GO" id="GO:0005829">
    <property type="term" value="C:cytosol"/>
    <property type="evidence" value="ECO:0007669"/>
    <property type="project" value="TreeGrafter"/>
</dbReference>